<evidence type="ECO:0000313" key="11">
    <source>
        <dbReference type="EMBL" id="BDZ77512.1"/>
    </source>
</evidence>
<dbReference type="Pfam" id="PF02537">
    <property type="entry name" value="CRCB"/>
    <property type="match status" value="1"/>
</dbReference>
<feature type="transmembrane region" description="Helical" evidence="10">
    <location>
        <begin position="37"/>
        <end position="54"/>
    </location>
</feature>
<dbReference type="HAMAP" id="MF_00454">
    <property type="entry name" value="FluC"/>
    <property type="match status" value="1"/>
</dbReference>
<evidence type="ECO:0000256" key="2">
    <source>
        <dbReference type="ARBA" id="ARBA00022475"/>
    </source>
</evidence>
<proteinExistence type="inferred from homology"/>
<comment type="activity regulation">
    <text evidence="10">Na(+) is not transported, but it plays an essential structural role and its presence is essential for fluoride channel function.</text>
</comment>
<evidence type="ECO:0000256" key="9">
    <source>
        <dbReference type="ARBA" id="ARBA00049940"/>
    </source>
</evidence>
<feature type="transmembrane region" description="Helical" evidence="10">
    <location>
        <begin position="6"/>
        <end position="25"/>
    </location>
</feature>
<keyword evidence="5 10" id="KW-0472">Membrane</keyword>
<keyword evidence="10" id="KW-0915">Sodium</keyword>
<evidence type="ECO:0000256" key="8">
    <source>
        <dbReference type="ARBA" id="ARBA00035585"/>
    </source>
</evidence>
<evidence type="ECO:0000313" key="12">
    <source>
        <dbReference type="Proteomes" id="UP001305815"/>
    </source>
</evidence>
<evidence type="ECO:0000256" key="6">
    <source>
        <dbReference type="ARBA" id="ARBA00023303"/>
    </source>
</evidence>
<dbReference type="NCBIfam" id="TIGR00494">
    <property type="entry name" value="crcB"/>
    <property type="match status" value="1"/>
</dbReference>
<feature type="transmembrane region" description="Helical" evidence="10">
    <location>
        <begin position="66"/>
        <end position="84"/>
    </location>
</feature>
<evidence type="ECO:0000256" key="5">
    <source>
        <dbReference type="ARBA" id="ARBA00023136"/>
    </source>
</evidence>
<evidence type="ECO:0000256" key="7">
    <source>
        <dbReference type="ARBA" id="ARBA00035120"/>
    </source>
</evidence>
<dbReference type="InterPro" id="IPR003691">
    <property type="entry name" value="FluC"/>
</dbReference>
<feature type="binding site" evidence="10">
    <location>
        <position position="74"/>
    </location>
    <ligand>
        <name>Na(+)</name>
        <dbReference type="ChEBI" id="CHEBI:29101"/>
        <note>structural</note>
    </ligand>
</feature>
<dbReference type="PANTHER" id="PTHR28259:SF1">
    <property type="entry name" value="FLUORIDE EXPORT PROTEIN 1-RELATED"/>
    <property type="match status" value="1"/>
</dbReference>
<evidence type="ECO:0000256" key="4">
    <source>
        <dbReference type="ARBA" id="ARBA00022989"/>
    </source>
</evidence>
<dbReference type="PANTHER" id="PTHR28259">
    <property type="entry name" value="FLUORIDE EXPORT PROTEIN 1-RELATED"/>
    <property type="match status" value="1"/>
</dbReference>
<organism evidence="11 12">
    <name type="scientific">Claveliimonas bilis</name>
    <dbReference type="NCBI Taxonomy" id="3028070"/>
    <lineage>
        <taxon>Bacteria</taxon>
        <taxon>Bacillati</taxon>
        <taxon>Bacillota</taxon>
        <taxon>Clostridia</taxon>
        <taxon>Lachnospirales</taxon>
        <taxon>Lachnospiraceae</taxon>
        <taxon>Claveliimonas</taxon>
    </lineage>
</organism>
<gene>
    <name evidence="10 11" type="primary">crcB</name>
    <name evidence="10" type="synonym">fluC</name>
    <name evidence="11" type="ORF">Lac1_16950</name>
</gene>
<keyword evidence="12" id="KW-1185">Reference proteome</keyword>
<feature type="transmembrane region" description="Helical" evidence="10">
    <location>
        <begin position="96"/>
        <end position="120"/>
    </location>
</feature>
<name>A0ABM8I3E2_9FIRM</name>
<dbReference type="EMBL" id="AP027742">
    <property type="protein sequence ID" value="BDZ77512.1"/>
    <property type="molecule type" value="Genomic_DNA"/>
</dbReference>
<comment type="function">
    <text evidence="9 10">Fluoride-specific ion channel. Important for reducing fluoride concentration in the cell, thus reducing its toxicity.</text>
</comment>
<evidence type="ECO:0000256" key="3">
    <source>
        <dbReference type="ARBA" id="ARBA00022692"/>
    </source>
</evidence>
<evidence type="ECO:0000256" key="10">
    <source>
        <dbReference type="HAMAP-Rule" id="MF_00454"/>
    </source>
</evidence>
<keyword evidence="10" id="KW-0406">Ion transport</keyword>
<keyword evidence="10" id="KW-0479">Metal-binding</keyword>
<accession>A0ABM8I3E2</accession>
<comment type="catalytic activity">
    <reaction evidence="8">
        <text>fluoride(in) = fluoride(out)</text>
        <dbReference type="Rhea" id="RHEA:76159"/>
        <dbReference type="ChEBI" id="CHEBI:17051"/>
    </reaction>
    <physiologicalReaction direction="left-to-right" evidence="8">
        <dbReference type="Rhea" id="RHEA:76160"/>
    </physiologicalReaction>
</comment>
<feature type="binding site" evidence="10">
    <location>
        <position position="77"/>
    </location>
    <ligand>
        <name>Na(+)</name>
        <dbReference type="ChEBI" id="CHEBI:29101"/>
        <note>structural</note>
    </ligand>
</feature>
<evidence type="ECO:0000256" key="1">
    <source>
        <dbReference type="ARBA" id="ARBA00004651"/>
    </source>
</evidence>
<keyword evidence="4 10" id="KW-1133">Transmembrane helix</keyword>
<reference evidence="12" key="1">
    <citation type="journal article" date="2023" name="Int. J. Syst. Evol. Microbiol.">
        <title>Claveliimonas bilis gen. nov., sp. nov., deoxycholic acid-producing bacteria isolated from human faeces, and reclassification of Sellimonas monacensis Zenner et al. 2021 as Claveliimonas monacensis comb. nov.</title>
        <authorList>
            <person name="Hisatomi A."/>
            <person name="Kastawa N.W.E.P.G."/>
            <person name="Song I."/>
            <person name="Ohkuma M."/>
            <person name="Fukiya S."/>
            <person name="Sakamoto M."/>
        </authorList>
    </citation>
    <scope>NUCLEOTIDE SEQUENCE [LARGE SCALE GENOMIC DNA]</scope>
    <source>
        <strain evidence="12">12BBH14</strain>
    </source>
</reference>
<keyword evidence="10" id="KW-0813">Transport</keyword>
<comment type="similarity">
    <text evidence="7 10">Belongs to the fluoride channel Fluc/FEX (TC 1.A.43) family.</text>
</comment>
<dbReference type="RefSeq" id="WP_230106189.1">
    <property type="nucleotide sequence ID" value="NZ_AP024845.1"/>
</dbReference>
<protein>
    <recommendedName>
        <fullName evidence="10">Fluoride-specific ion channel FluC</fullName>
    </recommendedName>
</protein>
<keyword evidence="2 10" id="KW-1003">Cell membrane</keyword>
<keyword evidence="6 10" id="KW-0407">Ion channel</keyword>
<keyword evidence="3 10" id="KW-0812">Transmembrane</keyword>
<sequence length="124" mass="12962">MVECMIVGAGGFIGAVCRYLIGLIPLEQGSVFPVKTFAINVLGSFVIGVIAALAAKDSWLDPQIVLFLKVGICGGFTTFSSFALETADMLKSGSEATAVLYVSLSMVIGVAAVFAGQWAVNYMK</sequence>
<dbReference type="Proteomes" id="UP001305815">
    <property type="component" value="Chromosome"/>
</dbReference>
<comment type="subcellular location">
    <subcellularLocation>
        <location evidence="1 10">Cell membrane</location>
        <topology evidence="1 10">Multi-pass membrane protein</topology>
    </subcellularLocation>
</comment>